<gene>
    <name evidence="1" type="ORF">M9H77_13164</name>
</gene>
<reference evidence="2" key="1">
    <citation type="journal article" date="2023" name="Nat. Plants">
        <title>Single-cell RNA sequencing provides a high-resolution roadmap for understanding the multicellular compartmentation of specialized metabolism.</title>
        <authorList>
            <person name="Sun S."/>
            <person name="Shen X."/>
            <person name="Li Y."/>
            <person name="Li Y."/>
            <person name="Wang S."/>
            <person name="Li R."/>
            <person name="Zhang H."/>
            <person name="Shen G."/>
            <person name="Guo B."/>
            <person name="Wei J."/>
            <person name="Xu J."/>
            <person name="St-Pierre B."/>
            <person name="Chen S."/>
            <person name="Sun C."/>
        </authorList>
    </citation>
    <scope>NUCLEOTIDE SEQUENCE [LARGE SCALE GENOMIC DNA]</scope>
</reference>
<proteinExistence type="predicted"/>
<name>A0ACC0BJC3_CATRO</name>
<evidence type="ECO:0000313" key="1">
    <source>
        <dbReference type="EMBL" id="KAI5672800.1"/>
    </source>
</evidence>
<accession>A0ACC0BJC3</accession>
<sequence length="108" mass="12457">MHAEFNGLKQKNLDENKRVYYIYCFTHQPQLVLVTASKNQGFIVNIVGASCKRKDALLQKYHDHLVKRLENGEIVTRNSKKETSLASPGDTRWVLTLKPYPNFCRCGM</sequence>
<keyword evidence="2" id="KW-1185">Reference proteome</keyword>
<protein>
    <submittedName>
        <fullName evidence="1">Uncharacterized protein</fullName>
    </submittedName>
</protein>
<comment type="caution">
    <text evidence="1">The sequence shown here is derived from an EMBL/GenBank/DDBJ whole genome shotgun (WGS) entry which is preliminary data.</text>
</comment>
<dbReference type="Proteomes" id="UP001060085">
    <property type="component" value="Linkage Group LG03"/>
</dbReference>
<evidence type="ECO:0000313" key="2">
    <source>
        <dbReference type="Proteomes" id="UP001060085"/>
    </source>
</evidence>
<dbReference type="EMBL" id="CM044703">
    <property type="protein sequence ID" value="KAI5672800.1"/>
    <property type="molecule type" value="Genomic_DNA"/>
</dbReference>
<organism evidence="1 2">
    <name type="scientific">Catharanthus roseus</name>
    <name type="common">Madagascar periwinkle</name>
    <name type="synonym">Vinca rosea</name>
    <dbReference type="NCBI Taxonomy" id="4058"/>
    <lineage>
        <taxon>Eukaryota</taxon>
        <taxon>Viridiplantae</taxon>
        <taxon>Streptophyta</taxon>
        <taxon>Embryophyta</taxon>
        <taxon>Tracheophyta</taxon>
        <taxon>Spermatophyta</taxon>
        <taxon>Magnoliopsida</taxon>
        <taxon>eudicotyledons</taxon>
        <taxon>Gunneridae</taxon>
        <taxon>Pentapetalae</taxon>
        <taxon>asterids</taxon>
        <taxon>lamiids</taxon>
        <taxon>Gentianales</taxon>
        <taxon>Apocynaceae</taxon>
        <taxon>Rauvolfioideae</taxon>
        <taxon>Vinceae</taxon>
        <taxon>Catharanthinae</taxon>
        <taxon>Catharanthus</taxon>
    </lineage>
</organism>